<reference evidence="2 4" key="1">
    <citation type="journal article" date="2020" name="Stud. Mycol.">
        <title>101 Dothideomycetes genomes: a test case for predicting lifestyles and emergence of pathogens.</title>
        <authorList>
            <person name="Haridas S."/>
            <person name="Albert R."/>
            <person name="Binder M."/>
            <person name="Bloem J."/>
            <person name="Labutti K."/>
            <person name="Salamov A."/>
            <person name="Andreopoulos B."/>
            <person name="Baker S."/>
            <person name="Barry K."/>
            <person name="Bills G."/>
            <person name="Bluhm B."/>
            <person name="Cannon C."/>
            <person name="Castanera R."/>
            <person name="Culley D."/>
            <person name="Daum C."/>
            <person name="Ezra D."/>
            <person name="Gonzalez J."/>
            <person name="Henrissat B."/>
            <person name="Kuo A."/>
            <person name="Liang C."/>
            <person name="Lipzen A."/>
            <person name="Lutzoni F."/>
            <person name="Magnuson J."/>
            <person name="Mondo S."/>
            <person name="Nolan M."/>
            <person name="Ohm R."/>
            <person name="Pangilinan J."/>
            <person name="Park H.-J."/>
            <person name="Ramirez L."/>
            <person name="Alfaro M."/>
            <person name="Sun H."/>
            <person name="Tritt A."/>
            <person name="Yoshinaga Y."/>
            <person name="Zwiers L.-H."/>
            <person name="Turgeon B."/>
            <person name="Goodwin S."/>
            <person name="Spatafora J."/>
            <person name="Crous P."/>
            <person name="Grigoriev I."/>
        </authorList>
    </citation>
    <scope>NUCLEOTIDE SEQUENCE</scope>
    <source>
        <strain evidence="2 4">CBS 304.34</strain>
    </source>
</reference>
<feature type="domain" description="Gfd2/YDR514C-like C-terminal" evidence="1">
    <location>
        <begin position="96"/>
        <end position="294"/>
    </location>
</feature>
<dbReference type="SUPFAM" id="SSF53098">
    <property type="entry name" value="Ribonuclease H-like"/>
    <property type="match status" value="1"/>
</dbReference>
<dbReference type="PANTHER" id="PTHR28083:SF1">
    <property type="entry name" value="GOOD FOR FULL DBP5 ACTIVITY PROTEIN 2"/>
    <property type="match status" value="1"/>
</dbReference>
<sequence length="387" mass="42891">MTTTSINSVRPINTTNHVDGNSNTVGNITVGDVTGANVTFHITINRSNIEDQPPPGTEAVVRLQNELKKLHSLHMMQHALGSPIENAPGEFQDYVINSIDCEEFEYNPHRMTEVGVAVLDTRDIRGKAPGEQCKNWLEHVWFYHFRICETGHLVNKNHCKGNPNGFDFGKSLWVKMEHVKDILVELFSVPVAGVEHERVPGEPLRPVILLGHALQNDLKILKKNVGFDPTELGTMAATIDTQHIVREHGIRNSKTGSLRDWINLGDLINQLGGSGRDLHNAGNDAAYTMIAGILMGVVPFPALPATLPEKEASAYCVEVQNTFQHTKNVAATQHSPPWGLRVFCTRCESTTHLAEDCRAHVACSKCKHAGKKFWRSHSTSRCARNDI</sequence>
<evidence type="ECO:0000259" key="1">
    <source>
        <dbReference type="Pfam" id="PF21762"/>
    </source>
</evidence>
<dbReference type="InterPro" id="IPR048519">
    <property type="entry name" value="Gfd2/YDR514C-like_C"/>
</dbReference>
<dbReference type="AlphaFoldDB" id="A0A6A6YS11"/>
<organism evidence="2">
    <name type="scientific">Mytilinidion resinicola</name>
    <dbReference type="NCBI Taxonomy" id="574789"/>
    <lineage>
        <taxon>Eukaryota</taxon>
        <taxon>Fungi</taxon>
        <taxon>Dikarya</taxon>
        <taxon>Ascomycota</taxon>
        <taxon>Pezizomycotina</taxon>
        <taxon>Dothideomycetes</taxon>
        <taxon>Pleosporomycetidae</taxon>
        <taxon>Mytilinidiales</taxon>
        <taxon>Mytilinidiaceae</taxon>
        <taxon>Mytilinidion</taxon>
    </lineage>
</organism>
<name>A0A6A6YS11_9PEZI</name>
<keyword evidence="3" id="KW-1185">Reference proteome</keyword>
<dbReference type="PANTHER" id="PTHR28083">
    <property type="entry name" value="GOOD FOR FULL DBP5 ACTIVITY PROTEIN 2"/>
    <property type="match status" value="1"/>
</dbReference>
<dbReference type="GO" id="GO:0005634">
    <property type="term" value="C:nucleus"/>
    <property type="evidence" value="ECO:0007669"/>
    <property type="project" value="TreeGrafter"/>
</dbReference>
<evidence type="ECO:0000313" key="4">
    <source>
        <dbReference type="RefSeq" id="XP_033577798.1"/>
    </source>
</evidence>
<proteinExistence type="predicted"/>
<dbReference type="GeneID" id="54468214"/>
<protein>
    <recommendedName>
        <fullName evidence="1">Gfd2/YDR514C-like C-terminal domain-containing protein</fullName>
    </recommendedName>
</protein>
<dbReference type="Pfam" id="PF21762">
    <property type="entry name" value="DEDDh_C"/>
    <property type="match status" value="1"/>
</dbReference>
<dbReference type="InterPro" id="IPR040151">
    <property type="entry name" value="Gfd2/YDR514C-like"/>
</dbReference>
<reference evidence="4" key="3">
    <citation type="submission" date="2025-04" db="UniProtKB">
        <authorList>
            <consortium name="RefSeq"/>
        </authorList>
    </citation>
    <scope>IDENTIFICATION</scope>
    <source>
        <strain evidence="4">CBS 304.34</strain>
    </source>
</reference>
<evidence type="ECO:0000313" key="2">
    <source>
        <dbReference type="EMBL" id="KAF2810834.1"/>
    </source>
</evidence>
<dbReference type="EMBL" id="MU003699">
    <property type="protein sequence ID" value="KAF2810834.1"/>
    <property type="molecule type" value="Genomic_DNA"/>
</dbReference>
<dbReference type="RefSeq" id="XP_033577798.1">
    <property type="nucleotide sequence ID" value="XM_033727321.1"/>
</dbReference>
<gene>
    <name evidence="2 4" type="ORF">BDZ99DRAFT_561320</name>
</gene>
<dbReference type="Proteomes" id="UP000504636">
    <property type="component" value="Unplaced"/>
</dbReference>
<reference evidence="4" key="2">
    <citation type="submission" date="2020-04" db="EMBL/GenBank/DDBJ databases">
        <authorList>
            <consortium name="NCBI Genome Project"/>
        </authorList>
    </citation>
    <scope>NUCLEOTIDE SEQUENCE</scope>
    <source>
        <strain evidence="4">CBS 304.34</strain>
    </source>
</reference>
<dbReference type="InterPro" id="IPR012337">
    <property type="entry name" value="RNaseH-like_sf"/>
</dbReference>
<dbReference type="OrthoDB" id="5953249at2759"/>
<accession>A0A6A6YS11</accession>
<evidence type="ECO:0000313" key="3">
    <source>
        <dbReference type="Proteomes" id="UP000504636"/>
    </source>
</evidence>